<dbReference type="RefSeq" id="WP_406786213.1">
    <property type="nucleotide sequence ID" value="NZ_JBJIAA010000002.1"/>
</dbReference>
<organism evidence="1 2">
    <name type="scientific">Clostridium neuense</name>
    <dbReference type="NCBI Taxonomy" id="1728934"/>
    <lineage>
        <taxon>Bacteria</taxon>
        <taxon>Bacillati</taxon>
        <taxon>Bacillota</taxon>
        <taxon>Clostridia</taxon>
        <taxon>Eubacteriales</taxon>
        <taxon>Clostridiaceae</taxon>
        <taxon>Clostridium</taxon>
    </lineage>
</organism>
<keyword evidence="2" id="KW-1185">Reference proteome</keyword>
<name>A0ABW8TCU7_9CLOT</name>
<dbReference type="EMBL" id="JBJIAA010000002">
    <property type="protein sequence ID" value="MFL0249548.1"/>
    <property type="molecule type" value="Genomic_DNA"/>
</dbReference>
<accession>A0ABW8TCU7</accession>
<evidence type="ECO:0000313" key="2">
    <source>
        <dbReference type="Proteomes" id="UP001623592"/>
    </source>
</evidence>
<proteinExistence type="predicted"/>
<reference evidence="1 2" key="1">
    <citation type="submission" date="2024-11" db="EMBL/GenBank/DDBJ databases">
        <authorList>
            <person name="Heng Y.C."/>
            <person name="Lim A.C.H."/>
            <person name="Lee J.K.Y."/>
            <person name="Kittelmann S."/>
        </authorList>
    </citation>
    <scope>NUCLEOTIDE SEQUENCE [LARGE SCALE GENOMIC DNA]</scope>
    <source>
        <strain evidence="1 2">WILCCON 0114</strain>
    </source>
</reference>
<gene>
    <name evidence="1" type="ORF">ACJDT4_03865</name>
</gene>
<sequence>MLGKKHKGLEGILTLSKGIGENFFKFVNARNARESYAESLKKANN</sequence>
<evidence type="ECO:0000313" key="1">
    <source>
        <dbReference type="EMBL" id="MFL0249548.1"/>
    </source>
</evidence>
<comment type="caution">
    <text evidence="1">The sequence shown here is derived from an EMBL/GenBank/DDBJ whole genome shotgun (WGS) entry which is preliminary data.</text>
</comment>
<dbReference type="Proteomes" id="UP001623592">
    <property type="component" value="Unassembled WGS sequence"/>
</dbReference>
<protein>
    <submittedName>
        <fullName evidence="1">Uncharacterized protein</fullName>
    </submittedName>
</protein>